<proteinExistence type="predicted"/>
<feature type="transmembrane region" description="Helical" evidence="3">
    <location>
        <begin position="197"/>
        <end position="224"/>
    </location>
</feature>
<feature type="region of interest" description="Disordered" evidence="2">
    <location>
        <begin position="34"/>
        <end position="76"/>
    </location>
</feature>
<evidence type="ECO:0000313" key="4">
    <source>
        <dbReference type="EMBL" id="CAG8510719.1"/>
    </source>
</evidence>
<feature type="compositionally biased region" description="Low complexity" evidence="2">
    <location>
        <begin position="67"/>
        <end position="76"/>
    </location>
</feature>
<dbReference type="AlphaFoldDB" id="A0A9N8ZXM7"/>
<evidence type="ECO:0000256" key="3">
    <source>
        <dbReference type="SAM" id="Phobius"/>
    </source>
</evidence>
<keyword evidence="3" id="KW-0472">Membrane</keyword>
<evidence type="ECO:0000313" key="5">
    <source>
        <dbReference type="Proteomes" id="UP000789706"/>
    </source>
</evidence>
<sequence>MKAAIKSITKVSPITGFKFPKTTKKLATIDKRNNENNNDINAKNVKIPSITNDPDIPENIKEKDTTTSDLTETTDATETTEKTAMNQMTEMNSFVSDSNNNTEILIIEDSFISASDTKINSKDKKSKSFVSNQQNDTILEIIEEDAELDFNIKSKSLKKEKGKEKDNTEEILEEFQLEIEEKMNSEMLKPNKVEKKYLFISARIWIGIISIISIVSIIIGLILMPHN</sequence>
<reference evidence="4" key="1">
    <citation type="submission" date="2021-06" db="EMBL/GenBank/DDBJ databases">
        <authorList>
            <person name="Kallberg Y."/>
            <person name="Tangrot J."/>
            <person name="Rosling A."/>
        </authorList>
    </citation>
    <scope>NUCLEOTIDE SEQUENCE</scope>
    <source>
        <strain evidence="4">AZ414A</strain>
    </source>
</reference>
<organism evidence="4 5">
    <name type="scientific">Diversispora eburnea</name>
    <dbReference type="NCBI Taxonomy" id="1213867"/>
    <lineage>
        <taxon>Eukaryota</taxon>
        <taxon>Fungi</taxon>
        <taxon>Fungi incertae sedis</taxon>
        <taxon>Mucoromycota</taxon>
        <taxon>Glomeromycotina</taxon>
        <taxon>Glomeromycetes</taxon>
        <taxon>Diversisporales</taxon>
        <taxon>Diversisporaceae</taxon>
        <taxon>Diversispora</taxon>
    </lineage>
</organism>
<keyword evidence="5" id="KW-1185">Reference proteome</keyword>
<keyword evidence="3" id="KW-0812">Transmembrane</keyword>
<feature type="coiled-coil region" evidence="1">
    <location>
        <begin position="158"/>
        <end position="185"/>
    </location>
</feature>
<evidence type="ECO:0000256" key="1">
    <source>
        <dbReference type="SAM" id="Coils"/>
    </source>
</evidence>
<gene>
    <name evidence="4" type="ORF">DEBURN_LOCUS5160</name>
</gene>
<keyword evidence="1" id="KW-0175">Coiled coil</keyword>
<protein>
    <submittedName>
        <fullName evidence="4">6503_t:CDS:1</fullName>
    </submittedName>
</protein>
<accession>A0A9N8ZXM7</accession>
<feature type="compositionally biased region" description="Low complexity" evidence="2">
    <location>
        <begin position="35"/>
        <end position="44"/>
    </location>
</feature>
<keyword evidence="3" id="KW-1133">Transmembrane helix</keyword>
<dbReference type="OrthoDB" id="10644987at2759"/>
<name>A0A9N8ZXM7_9GLOM</name>
<dbReference type="Proteomes" id="UP000789706">
    <property type="component" value="Unassembled WGS sequence"/>
</dbReference>
<comment type="caution">
    <text evidence="4">The sequence shown here is derived from an EMBL/GenBank/DDBJ whole genome shotgun (WGS) entry which is preliminary data.</text>
</comment>
<evidence type="ECO:0000256" key="2">
    <source>
        <dbReference type="SAM" id="MobiDB-lite"/>
    </source>
</evidence>
<dbReference type="EMBL" id="CAJVPK010000441">
    <property type="protein sequence ID" value="CAG8510719.1"/>
    <property type="molecule type" value="Genomic_DNA"/>
</dbReference>